<organism evidence="3 4">
    <name type="scientific">Orbilia javanica</name>
    <dbReference type="NCBI Taxonomy" id="47235"/>
    <lineage>
        <taxon>Eukaryota</taxon>
        <taxon>Fungi</taxon>
        <taxon>Dikarya</taxon>
        <taxon>Ascomycota</taxon>
        <taxon>Pezizomycotina</taxon>
        <taxon>Orbiliomycetes</taxon>
        <taxon>Orbiliales</taxon>
        <taxon>Orbiliaceae</taxon>
        <taxon>Orbilia</taxon>
    </lineage>
</organism>
<comment type="caution">
    <text evidence="3">The sequence shown here is derived from an EMBL/GenBank/DDBJ whole genome shotgun (WGS) entry which is preliminary data.</text>
</comment>
<feature type="compositionally biased region" description="Polar residues" evidence="1">
    <location>
        <begin position="658"/>
        <end position="671"/>
    </location>
</feature>
<evidence type="ECO:0000313" key="4">
    <source>
        <dbReference type="Proteomes" id="UP001313282"/>
    </source>
</evidence>
<evidence type="ECO:0000313" key="3">
    <source>
        <dbReference type="EMBL" id="KAK6333142.1"/>
    </source>
</evidence>
<dbReference type="AlphaFoldDB" id="A0AAN8MN59"/>
<feature type="region of interest" description="Disordered" evidence="1">
    <location>
        <begin position="654"/>
        <end position="716"/>
    </location>
</feature>
<reference evidence="3 4" key="1">
    <citation type="submission" date="2019-10" db="EMBL/GenBank/DDBJ databases">
        <authorList>
            <person name="Palmer J.M."/>
        </authorList>
    </citation>
    <scope>NUCLEOTIDE SEQUENCE [LARGE SCALE GENOMIC DNA]</scope>
    <source>
        <strain evidence="3 4">TWF718</strain>
    </source>
</reference>
<keyword evidence="4" id="KW-1185">Reference proteome</keyword>
<name>A0AAN8MN59_9PEZI</name>
<feature type="signal peptide" evidence="2">
    <location>
        <begin position="1"/>
        <end position="17"/>
    </location>
</feature>
<evidence type="ECO:0000256" key="2">
    <source>
        <dbReference type="SAM" id="SignalP"/>
    </source>
</evidence>
<sequence length="745" mass="83978">MHFKALYVTILFTTTQAQWSYRLLYTPVSREVILWTTMPVIQYPKPCAGLSRRYTPRNARNPGPASKDSIQQALSGISIHQPKATDNNGNPILAKYIGFWTSYNCKSLPKYVVHFKPALQTIQEVTFQSFDNFIPGFNISDFNVWGWGEIPLGDKIFEHLPVGAAAFRESGTHSWTGNYIIVEDMVASGPRTPMHGRLQPNPRPRPEHWHIDIGEANQQSLTRPKDGSIKPLVGDVVSYRYYGPLAPEYVRLYEGRDSLENLRVLDNDQGEGNMMRMEEELRLPLYNMDEQKRAILKAYMQIHGAESALYTLQQMIDEYRFRHYMSLLTPELRDAVKRDGIMQLQVGERADKIAEARIQREALQLPEESRAAFVATNREQVQRERDTGREMILFLINEMQSLDTNPNEGQLGDDRREETTETLVKGGEQQEIGLGVPGIESIDNGGRNNGMAFEAESMAQLLPESNSFPPLDFRPVAGSEIQRLAEQLLNENNPATVNLDIEAQGEPQTGEEELTIEYTKPEEDVRENIFEEELEIAPGNGFIDPELRSVIDSEVERLVQSDYGELLRLGGQDANEEDEQDFEESPQPDVSIDEPIDQIPSNQISIAEVPVNLASNPAQNQASEELDDQNPVGLQVNIASQAENGIIIPEQDQPLEWQPNNQPPIESNQIEIESDDEPRGRFASTFGRARNSNEARPDDSPGTVRHTTTHGRMSFRDWMASRTDQAASELLDLGIVPNVAEDHGS</sequence>
<dbReference type="Proteomes" id="UP001313282">
    <property type="component" value="Unassembled WGS sequence"/>
</dbReference>
<feature type="region of interest" description="Disordered" evidence="1">
    <location>
        <begin position="574"/>
        <end position="594"/>
    </location>
</feature>
<proteinExistence type="predicted"/>
<evidence type="ECO:0000256" key="1">
    <source>
        <dbReference type="SAM" id="MobiDB-lite"/>
    </source>
</evidence>
<keyword evidence="2" id="KW-0732">Signal</keyword>
<protein>
    <submittedName>
        <fullName evidence="3">Uncharacterized protein</fullName>
    </submittedName>
</protein>
<gene>
    <name evidence="3" type="ORF">TWF718_010965</name>
</gene>
<dbReference type="EMBL" id="JAVHNR010000009">
    <property type="protein sequence ID" value="KAK6333142.1"/>
    <property type="molecule type" value="Genomic_DNA"/>
</dbReference>
<feature type="chain" id="PRO_5042912321" evidence="2">
    <location>
        <begin position="18"/>
        <end position="745"/>
    </location>
</feature>
<accession>A0AAN8MN59</accession>